<dbReference type="AlphaFoldDB" id="A0AAF0DZJ8"/>
<accession>A0AAF0DZJ8</accession>
<protein>
    <recommendedName>
        <fullName evidence="4">CUE domain-containing protein</fullName>
    </recommendedName>
</protein>
<dbReference type="Proteomes" id="UP001214603">
    <property type="component" value="Chromosome 2"/>
</dbReference>
<evidence type="ECO:0000313" key="3">
    <source>
        <dbReference type="Proteomes" id="UP001214603"/>
    </source>
</evidence>
<sequence length="499" mass="51589">MDPYTAALTALAAAAPSDVARGVLKGDVRVTVQNVLPHIALAALNGDAAAPRGAAALLGTLHTLQRHADPSLLGVACGGKAGALPLAVLADSCMPEAAPLVDALLPRAEHAAWLSSATAACRRARDDAARVPWRDGVHRIMRAVRLARCMVRAVDNDAALVRPLTELAATLAALYHGALSFARVPRDEASSSATPWPVDWLVAKVEVLCAADACLLLAQDGAPEVLEALRTGGTHVPDAVALVDQVLLEDLAGAQPECASLLPRRAAFAGAAWAAVRDAAHAEPAPDAALVDMVLAVLPQLERAPVVRRLMLPKYRGRAPEEVVEAFLDDPDGVHDVVDAPADAPPAPAPVDDALSDEVKATILARAEADDADVEISEGELQLLHAYLAHGAALFARNDRAARARPERAQLRAATGRTDDELEDWASMLARDPRRDALLAQAAAYVLPNLNAAGAGPARGGADRAKGGRVPSAARGGARGRGRGRGRGGGRGRGRGGGA</sequence>
<evidence type="ECO:0008006" key="4">
    <source>
        <dbReference type="Google" id="ProtNLM"/>
    </source>
</evidence>
<proteinExistence type="predicted"/>
<dbReference type="EMBL" id="CP119935">
    <property type="protein sequence ID" value="WFD02445.1"/>
    <property type="molecule type" value="Genomic_DNA"/>
</dbReference>
<organism evidence="2 3">
    <name type="scientific">Malassezia obtusa</name>
    <dbReference type="NCBI Taxonomy" id="76774"/>
    <lineage>
        <taxon>Eukaryota</taxon>
        <taxon>Fungi</taxon>
        <taxon>Dikarya</taxon>
        <taxon>Basidiomycota</taxon>
        <taxon>Ustilaginomycotina</taxon>
        <taxon>Malasseziomycetes</taxon>
        <taxon>Malasseziales</taxon>
        <taxon>Malasseziaceae</taxon>
        <taxon>Malassezia</taxon>
    </lineage>
</organism>
<gene>
    <name evidence="2" type="ORF">MOBT1_001128</name>
</gene>
<feature type="compositionally biased region" description="Basic residues" evidence="1">
    <location>
        <begin position="478"/>
        <end position="499"/>
    </location>
</feature>
<reference evidence="2" key="1">
    <citation type="submission" date="2023-03" db="EMBL/GenBank/DDBJ databases">
        <title>Mating type loci evolution in Malassezia.</title>
        <authorList>
            <person name="Coelho M.A."/>
        </authorList>
    </citation>
    <scope>NUCLEOTIDE SEQUENCE</scope>
    <source>
        <strain evidence="2">CBS 7876</strain>
    </source>
</reference>
<evidence type="ECO:0000313" key="2">
    <source>
        <dbReference type="EMBL" id="WFD02445.1"/>
    </source>
</evidence>
<keyword evidence="3" id="KW-1185">Reference proteome</keyword>
<name>A0AAF0DZJ8_9BASI</name>
<feature type="region of interest" description="Disordered" evidence="1">
    <location>
        <begin position="454"/>
        <end position="499"/>
    </location>
</feature>
<evidence type="ECO:0000256" key="1">
    <source>
        <dbReference type="SAM" id="MobiDB-lite"/>
    </source>
</evidence>